<gene>
    <name evidence="3" type="ORF">A2672_02460</name>
</gene>
<keyword evidence="2" id="KW-0687">Ribonucleoprotein</keyword>
<dbReference type="SUPFAM" id="SSF143800">
    <property type="entry name" value="L28p-like"/>
    <property type="match status" value="1"/>
</dbReference>
<comment type="caution">
    <text evidence="3">The sequence shown here is derived from an EMBL/GenBank/DDBJ whole genome shotgun (WGS) entry which is preliminary data.</text>
</comment>
<dbReference type="GO" id="GO:0003735">
    <property type="term" value="F:structural constituent of ribosome"/>
    <property type="evidence" value="ECO:0007669"/>
    <property type="project" value="InterPro"/>
</dbReference>
<dbReference type="EMBL" id="MHTT01000010">
    <property type="protein sequence ID" value="OHA65807.1"/>
    <property type="molecule type" value="Genomic_DNA"/>
</dbReference>
<protein>
    <recommendedName>
        <fullName evidence="5">50S ribosomal protein L28</fullName>
    </recommendedName>
</protein>
<dbReference type="AlphaFoldDB" id="A0A1G2QZC0"/>
<keyword evidence="1" id="KW-0689">Ribosomal protein</keyword>
<dbReference type="STRING" id="1802448.A2672_02460"/>
<dbReference type="Gene3D" id="2.30.170.40">
    <property type="entry name" value="Ribosomal protein L28/L24"/>
    <property type="match status" value="1"/>
</dbReference>
<evidence type="ECO:0000313" key="3">
    <source>
        <dbReference type="EMBL" id="OHA65807.1"/>
    </source>
</evidence>
<dbReference type="InterPro" id="IPR034704">
    <property type="entry name" value="Ribosomal_bL28/bL31-like_sf"/>
</dbReference>
<accession>A0A1G2QZC0</accession>
<name>A0A1G2QZC0_9BACT</name>
<evidence type="ECO:0000313" key="4">
    <source>
        <dbReference type="Proteomes" id="UP000178065"/>
    </source>
</evidence>
<evidence type="ECO:0008006" key="5">
    <source>
        <dbReference type="Google" id="ProtNLM"/>
    </source>
</evidence>
<proteinExistence type="predicted"/>
<dbReference type="GO" id="GO:0005840">
    <property type="term" value="C:ribosome"/>
    <property type="evidence" value="ECO:0007669"/>
    <property type="project" value="UniProtKB-KW"/>
</dbReference>
<evidence type="ECO:0000256" key="2">
    <source>
        <dbReference type="ARBA" id="ARBA00023274"/>
    </source>
</evidence>
<organism evidence="3 4">
    <name type="scientific">Candidatus Wildermuthbacteria bacterium RIFCSPHIGHO2_01_FULL_49_22b</name>
    <dbReference type="NCBI Taxonomy" id="1802448"/>
    <lineage>
        <taxon>Bacteria</taxon>
        <taxon>Candidatus Wildermuthiibacteriota</taxon>
    </lineage>
</organism>
<dbReference type="InterPro" id="IPR037147">
    <property type="entry name" value="Ribosomal_bL28_sf"/>
</dbReference>
<evidence type="ECO:0000256" key="1">
    <source>
        <dbReference type="ARBA" id="ARBA00022980"/>
    </source>
</evidence>
<dbReference type="GO" id="GO:1990904">
    <property type="term" value="C:ribonucleoprotein complex"/>
    <property type="evidence" value="ECO:0007669"/>
    <property type="project" value="UniProtKB-KW"/>
</dbReference>
<dbReference type="Proteomes" id="UP000178065">
    <property type="component" value="Unassembled WGS sequence"/>
</dbReference>
<reference evidence="3 4" key="1">
    <citation type="journal article" date="2016" name="Nat. Commun.">
        <title>Thousands of microbial genomes shed light on interconnected biogeochemical processes in an aquifer system.</title>
        <authorList>
            <person name="Anantharaman K."/>
            <person name="Brown C.T."/>
            <person name="Hug L.A."/>
            <person name="Sharon I."/>
            <person name="Castelle C.J."/>
            <person name="Probst A.J."/>
            <person name="Thomas B.C."/>
            <person name="Singh A."/>
            <person name="Wilkins M.J."/>
            <person name="Karaoz U."/>
            <person name="Brodie E.L."/>
            <person name="Williams K.H."/>
            <person name="Hubbard S.S."/>
            <person name="Banfield J.F."/>
        </authorList>
    </citation>
    <scope>NUCLEOTIDE SEQUENCE [LARGE SCALE GENOMIC DNA]</scope>
</reference>
<sequence>MAQICEKCGKGRNVAWRLVKLRGKYNPTVKRIQKPNLQWAKLASGERVKLCAKCKKALAKS</sequence>